<dbReference type="EMBL" id="CP109109">
    <property type="protein sequence ID" value="WSC02801.1"/>
    <property type="molecule type" value="Genomic_DNA"/>
</dbReference>
<accession>A0ACD4ZWD7</accession>
<keyword evidence="2" id="KW-1185">Reference proteome</keyword>
<organism evidence="1 2">
    <name type="scientific">Streptomyces scopuliridis</name>
    <dbReference type="NCBI Taxonomy" id="452529"/>
    <lineage>
        <taxon>Bacteria</taxon>
        <taxon>Bacillati</taxon>
        <taxon>Actinomycetota</taxon>
        <taxon>Actinomycetes</taxon>
        <taxon>Kitasatosporales</taxon>
        <taxon>Streptomycetaceae</taxon>
        <taxon>Streptomyces</taxon>
    </lineage>
</organism>
<protein>
    <submittedName>
        <fullName evidence="1">Nucleotidyltransferase domain-containing protein</fullName>
    </submittedName>
</protein>
<sequence length="113" mass="11905">MTPDPVGQARRLACDRFPDALVVILAGSTAAGRATASSDLDIAVLVGDGGETYRETIRFEGRVVEPFIHTRAGLVDLFAADFAARRAVLQSMYATGLVLVDANGEAGRTLLPT</sequence>
<dbReference type="Proteomes" id="UP001348369">
    <property type="component" value="Chromosome"/>
</dbReference>
<gene>
    <name evidence="1" type="ORF">OG835_41395</name>
</gene>
<evidence type="ECO:0000313" key="1">
    <source>
        <dbReference type="EMBL" id="WSC02801.1"/>
    </source>
</evidence>
<proteinExistence type="predicted"/>
<name>A0ACD4ZWD7_9ACTN</name>
<reference evidence="1" key="1">
    <citation type="submission" date="2022-10" db="EMBL/GenBank/DDBJ databases">
        <title>The complete genomes of actinobacterial strains from the NBC collection.</title>
        <authorList>
            <person name="Joergensen T.S."/>
            <person name="Alvarez Arevalo M."/>
            <person name="Sterndorff E.B."/>
            <person name="Faurdal D."/>
            <person name="Vuksanovic O."/>
            <person name="Mourched A.-S."/>
            <person name="Charusanti P."/>
            <person name="Shaw S."/>
            <person name="Blin K."/>
            <person name="Weber T."/>
        </authorList>
    </citation>
    <scope>NUCLEOTIDE SEQUENCE</scope>
    <source>
        <strain evidence="1">NBC 01771</strain>
    </source>
</reference>
<evidence type="ECO:0000313" key="2">
    <source>
        <dbReference type="Proteomes" id="UP001348369"/>
    </source>
</evidence>